<organism evidence="2">
    <name type="scientific">marine sediment metagenome</name>
    <dbReference type="NCBI Taxonomy" id="412755"/>
    <lineage>
        <taxon>unclassified sequences</taxon>
        <taxon>metagenomes</taxon>
        <taxon>ecological metagenomes</taxon>
    </lineage>
</organism>
<reference evidence="2" key="1">
    <citation type="journal article" date="2015" name="Nature">
        <title>Complex archaea that bridge the gap between prokaryotes and eukaryotes.</title>
        <authorList>
            <person name="Spang A."/>
            <person name="Saw J.H."/>
            <person name="Jorgensen S.L."/>
            <person name="Zaremba-Niedzwiedzka K."/>
            <person name="Martijn J."/>
            <person name="Lind A.E."/>
            <person name="van Eijk R."/>
            <person name="Schleper C."/>
            <person name="Guy L."/>
            <person name="Ettema T.J."/>
        </authorList>
    </citation>
    <scope>NUCLEOTIDE SEQUENCE</scope>
</reference>
<evidence type="ECO:0000256" key="1">
    <source>
        <dbReference type="SAM" id="Phobius"/>
    </source>
</evidence>
<proteinExistence type="predicted"/>
<accession>A0A0F9CCX4</accession>
<name>A0A0F9CCX4_9ZZZZ</name>
<evidence type="ECO:0000313" key="2">
    <source>
        <dbReference type="EMBL" id="KKL24227.1"/>
    </source>
</evidence>
<keyword evidence="1" id="KW-0472">Membrane</keyword>
<sequence length="80" mass="8504">MKSKPGWKTTEFWMASASALLGWVLASGFLESTETEWDNKIVGLALTGLTALGYGAIRAYTKVGEVKNGIVANLTSLPPS</sequence>
<keyword evidence="1" id="KW-1133">Transmembrane helix</keyword>
<dbReference type="EMBL" id="LAZR01036673">
    <property type="protein sequence ID" value="KKL24227.1"/>
    <property type="molecule type" value="Genomic_DNA"/>
</dbReference>
<keyword evidence="1" id="KW-0812">Transmembrane</keyword>
<dbReference type="AlphaFoldDB" id="A0A0F9CCX4"/>
<comment type="caution">
    <text evidence="2">The sequence shown here is derived from an EMBL/GenBank/DDBJ whole genome shotgun (WGS) entry which is preliminary data.</text>
</comment>
<feature type="transmembrane region" description="Helical" evidence="1">
    <location>
        <begin position="12"/>
        <end position="29"/>
    </location>
</feature>
<feature type="transmembrane region" description="Helical" evidence="1">
    <location>
        <begin position="41"/>
        <end position="60"/>
    </location>
</feature>
<protein>
    <submittedName>
        <fullName evidence="2">Uncharacterized protein</fullName>
    </submittedName>
</protein>
<gene>
    <name evidence="2" type="ORF">LCGC14_2417440</name>
</gene>